<dbReference type="InterPro" id="IPR050796">
    <property type="entry name" value="SCF_F-box_component"/>
</dbReference>
<dbReference type="EMBL" id="JAIWQS010000005">
    <property type="protein sequence ID" value="KAJ8763337.1"/>
    <property type="molecule type" value="Genomic_DNA"/>
</dbReference>
<protein>
    <recommendedName>
        <fullName evidence="1">F-box domain-containing protein</fullName>
    </recommendedName>
</protein>
<evidence type="ECO:0000313" key="2">
    <source>
        <dbReference type="EMBL" id="KAJ8763337.1"/>
    </source>
</evidence>
<reference evidence="2 3" key="1">
    <citation type="submission" date="2021-09" db="EMBL/GenBank/DDBJ databases">
        <title>Genomic insights and catalytic innovation underlie evolution of tropane alkaloids biosynthesis.</title>
        <authorList>
            <person name="Wang Y.-J."/>
            <person name="Tian T."/>
            <person name="Huang J.-P."/>
            <person name="Huang S.-X."/>
        </authorList>
    </citation>
    <scope>NUCLEOTIDE SEQUENCE [LARGE SCALE GENOMIC DNA]</scope>
    <source>
        <strain evidence="2">KIB-2018</strain>
        <tissue evidence="2">Leaf</tissue>
    </source>
</reference>
<accession>A0AAV8T9J3</accession>
<organism evidence="2 3">
    <name type="scientific">Erythroxylum novogranatense</name>
    <dbReference type="NCBI Taxonomy" id="1862640"/>
    <lineage>
        <taxon>Eukaryota</taxon>
        <taxon>Viridiplantae</taxon>
        <taxon>Streptophyta</taxon>
        <taxon>Embryophyta</taxon>
        <taxon>Tracheophyta</taxon>
        <taxon>Spermatophyta</taxon>
        <taxon>Magnoliopsida</taxon>
        <taxon>eudicotyledons</taxon>
        <taxon>Gunneridae</taxon>
        <taxon>Pentapetalae</taxon>
        <taxon>rosids</taxon>
        <taxon>fabids</taxon>
        <taxon>Malpighiales</taxon>
        <taxon>Erythroxylaceae</taxon>
        <taxon>Erythroxylum</taxon>
    </lineage>
</organism>
<proteinExistence type="predicted"/>
<gene>
    <name evidence="2" type="ORF">K2173_002220</name>
</gene>
<keyword evidence="3" id="KW-1185">Reference proteome</keyword>
<dbReference type="InterPro" id="IPR006527">
    <property type="entry name" value="F-box-assoc_dom_typ1"/>
</dbReference>
<dbReference type="Gene3D" id="1.20.1280.50">
    <property type="match status" value="1"/>
</dbReference>
<dbReference type="InterPro" id="IPR001810">
    <property type="entry name" value="F-box_dom"/>
</dbReference>
<dbReference type="InterPro" id="IPR017451">
    <property type="entry name" value="F-box-assoc_interact_dom"/>
</dbReference>
<dbReference type="SMART" id="SM00256">
    <property type="entry name" value="FBOX"/>
    <property type="match status" value="1"/>
</dbReference>
<comment type="caution">
    <text evidence="2">The sequence shown here is derived from an EMBL/GenBank/DDBJ whole genome shotgun (WGS) entry which is preliminary data.</text>
</comment>
<dbReference type="InterPro" id="IPR036047">
    <property type="entry name" value="F-box-like_dom_sf"/>
</dbReference>
<evidence type="ECO:0000259" key="1">
    <source>
        <dbReference type="SMART" id="SM00256"/>
    </source>
</evidence>
<dbReference type="PANTHER" id="PTHR31672">
    <property type="entry name" value="BNACNNG10540D PROTEIN"/>
    <property type="match status" value="1"/>
</dbReference>
<dbReference type="SUPFAM" id="SSF81383">
    <property type="entry name" value="F-box domain"/>
    <property type="match status" value="1"/>
</dbReference>
<dbReference type="Pfam" id="PF00646">
    <property type="entry name" value="F-box"/>
    <property type="match status" value="1"/>
</dbReference>
<dbReference type="Pfam" id="PF07734">
    <property type="entry name" value="FBA_1"/>
    <property type="match status" value="1"/>
</dbReference>
<dbReference type="AlphaFoldDB" id="A0AAV8T9J3"/>
<sequence length="428" mass="48685">MSRLALRRQVSFRRKREKGALETTMPNNIDQELLVEILKRLAVKLLVQCRCVSKSWYFLISSPSFISAHTRYTLESNRSTKFLLRHYNWNSKKENYTLHPDDDKKGNSFCECQELAFPFKSYSQYFEIVGSCNGLLCLSDTYATNARTIILWNPTISKWMTLPMPNVNLDHAYMFVLGFGFDAKINDYKVVRIVYGMGDEGRKVVAAPKVELYELGKNAWRNVNVSKSLRYVTSELSLQVFLNGAVHWIGYNPSGAYNDFGDLGLVLFDMSDEIFREQKLPESVVGLSVLDLSIGVSRQLLFLIQYNRKTHSQWIRYDSCCIWVMKEYSNVESWTKQFAVNLNGGIGKALGLRKSGEIVLVASNGELVTYEVQSDNVHHLGIKGIVNSFYMDPYFESLVLLVGINGFSRQPSSCNTATPSLVSPDYGV</sequence>
<feature type="domain" description="F-box" evidence="1">
    <location>
        <begin position="29"/>
        <end position="69"/>
    </location>
</feature>
<name>A0AAV8T9J3_9ROSI</name>
<dbReference type="PANTHER" id="PTHR31672:SF10">
    <property type="entry name" value="F-BOX DOMAIN-CONTAINING PROTEIN"/>
    <property type="match status" value="1"/>
</dbReference>
<dbReference type="Proteomes" id="UP001159364">
    <property type="component" value="Linkage Group LG05"/>
</dbReference>
<evidence type="ECO:0000313" key="3">
    <source>
        <dbReference type="Proteomes" id="UP001159364"/>
    </source>
</evidence>
<dbReference type="NCBIfam" id="TIGR01640">
    <property type="entry name" value="F_box_assoc_1"/>
    <property type="match status" value="1"/>
</dbReference>